<evidence type="ECO:0000313" key="10">
    <source>
        <dbReference type="Proteomes" id="UP000188268"/>
    </source>
</evidence>
<evidence type="ECO:0000256" key="6">
    <source>
        <dbReference type="RuleBase" id="RU003983"/>
    </source>
</evidence>
<reference evidence="9 10" key="1">
    <citation type="submission" date="2013-09" db="EMBL/GenBank/DDBJ databases">
        <title>Corchorus capsularis genome sequencing.</title>
        <authorList>
            <person name="Alam M."/>
            <person name="Haque M.S."/>
            <person name="Islam M.S."/>
            <person name="Emdad E.M."/>
            <person name="Islam M.M."/>
            <person name="Ahmed B."/>
            <person name="Halim A."/>
            <person name="Hossen Q.M.M."/>
            <person name="Hossain M.Z."/>
            <person name="Ahmed R."/>
            <person name="Khan M.M."/>
            <person name="Islam R."/>
            <person name="Rashid M.M."/>
            <person name="Khan S.A."/>
            <person name="Rahman M.S."/>
            <person name="Alam M."/>
        </authorList>
    </citation>
    <scope>NUCLEOTIDE SEQUENCE [LARGE SCALE GENOMIC DNA]</scope>
    <source>
        <strain evidence="10">cv. CVL-1</strain>
        <tissue evidence="9">Whole seedling</tissue>
    </source>
</reference>
<feature type="compositionally biased region" description="Basic and acidic residues" evidence="7">
    <location>
        <begin position="322"/>
        <end position="337"/>
    </location>
</feature>
<evidence type="ECO:0000259" key="8">
    <source>
        <dbReference type="Pfam" id="PF01435"/>
    </source>
</evidence>
<feature type="non-terminal residue" evidence="9">
    <location>
        <position position="423"/>
    </location>
</feature>
<dbReference type="Gramene" id="OMO73442">
    <property type="protein sequence ID" value="OMO73442"/>
    <property type="gene ID" value="CCACVL1_17256"/>
</dbReference>
<keyword evidence="3 6" id="KW-0378">Hydrolase</keyword>
<dbReference type="InterPro" id="IPR051156">
    <property type="entry name" value="Mito/Outer_Membr_Metalloprot"/>
</dbReference>
<feature type="compositionally biased region" description="Basic and acidic residues" evidence="7">
    <location>
        <begin position="281"/>
        <end position="293"/>
    </location>
</feature>
<comment type="caution">
    <text evidence="9">The sequence shown here is derived from an EMBL/GenBank/DDBJ whole genome shotgun (WGS) entry which is preliminary data.</text>
</comment>
<gene>
    <name evidence="9" type="ORF">CCACVL1_17256</name>
</gene>
<dbReference type="AlphaFoldDB" id="A0A1R3HSZ0"/>
<dbReference type="GO" id="GO:0051603">
    <property type="term" value="P:proteolysis involved in protein catabolic process"/>
    <property type="evidence" value="ECO:0007669"/>
    <property type="project" value="TreeGrafter"/>
</dbReference>
<name>A0A1R3HSZ0_COCAP</name>
<comment type="cofactor">
    <cofactor evidence="6">
        <name>Zn(2+)</name>
        <dbReference type="ChEBI" id="CHEBI:29105"/>
    </cofactor>
    <text evidence="6">Binds 1 zinc ion per subunit.</text>
</comment>
<evidence type="ECO:0000256" key="5">
    <source>
        <dbReference type="ARBA" id="ARBA00023049"/>
    </source>
</evidence>
<keyword evidence="4 6" id="KW-0862">Zinc</keyword>
<dbReference type="EMBL" id="AWWV01011210">
    <property type="protein sequence ID" value="OMO73442.1"/>
    <property type="molecule type" value="Genomic_DNA"/>
</dbReference>
<dbReference type="OrthoDB" id="1741488at2759"/>
<evidence type="ECO:0000256" key="3">
    <source>
        <dbReference type="ARBA" id="ARBA00022801"/>
    </source>
</evidence>
<evidence type="ECO:0000256" key="2">
    <source>
        <dbReference type="ARBA" id="ARBA00022723"/>
    </source>
</evidence>
<evidence type="ECO:0000256" key="4">
    <source>
        <dbReference type="ARBA" id="ARBA00022833"/>
    </source>
</evidence>
<organism evidence="9 10">
    <name type="scientific">Corchorus capsularis</name>
    <name type="common">Jute</name>
    <dbReference type="NCBI Taxonomy" id="210143"/>
    <lineage>
        <taxon>Eukaryota</taxon>
        <taxon>Viridiplantae</taxon>
        <taxon>Streptophyta</taxon>
        <taxon>Embryophyta</taxon>
        <taxon>Tracheophyta</taxon>
        <taxon>Spermatophyta</taxon>
        <taxon>Magnoliopsida</taxon>
        <taxon>eudicotyledons</taxon>
        <taxon>Gunneridae</taxon>
        <taxon>Pentapetalae</taxon>
        <taxon>rosids</taxon>
        <taxon>malvids</taxon>
        <taxon>Malvales</taxon>
        <taxon>Malvaceae</taxon>
        <taxon>Grewioideae</taxon>
        <taxon>Apeibeae</taxon>
        <taxon>Corchorus</taxon>
    </lineage>
</organism>
<evidence type="ECO:0000256" key="7">
    <source>
        <dbReference type="SAM" id="MobiDB-lite"/>
    </source>
</evidence>
<evidence type="ECO:0000256" key="1">
    <source>
        <dbReference type="ARBA" id="ARBA00022670"/>
    </source>
</evidence>
<dbReference type="STRING" id="210143.A0A1R3HSZ0"/>
<keyword evidence="2" id="KW-0479">Metal-binding</keyword>
<dbReference type="PANTHER" id="PTHR22726">
    <property type="entry name" value="METALLOENDOPEPTIDASE OMA1"/>
    <property type="match status" value="1"/>
</dbReference>
<dbReference type="InterPro" id="IPR001915">
    <property type="entry name" value="Peptidase_M48"/>
</dbReference>
<sequence length="423" mass="47462">MAFSYMKSKTKPIFSNASSTSFRENGVSRLFQNLFKPHLPQTPFAGTSFTRFYMVSAATVLGGARRLHYSRGGFMGGARRFCHSNRNLDIVKVAASCTKSLSSRPSGSKFWSLGRVFAMVAVGSCLLYGVRIERVPYSNRFHLTLSRRLEKDLGDYEWPEIFVNSDSNFDSILPSSDPRSIRVQSIARKLLDSMREGLMLQQQLKMVAPKPQESKNHTRNLIWKPATKHLDGKAWEVYVTEYGSEAFCLDNGKIAIGSGLLKDLKSDDEVAAVIAHEIKDAHKGGKVSSEKGGSKQSMAVDAKPLKISKKKAQDAKSFTTQDKAKGKSTLKERQEKKYPFPDSDVASMLDELLKSKVIELPEMKRPEESDKVDDPNYCKYHRLVSHPVEKCFVLKDKIMELHREGLIEFEEEVASSNVASVTK</sequence>
<dbReference type="GO" id="GO:0016020">
    <property type="term" value="C:membrane"/>
    <property type="evidence" value="ECO:0007669"/>
    <property type="project" value="TreeGrafter"/>
</dbReference>
<protein>
    <submittedName>
        <fullName evidence="9">Peptidase M48</fullName>
    </submittedName>
</protein>
<proteinExistence type="inferred from homology"/>
<evidence type="ECO:0000313" key="9">
    <source>
        <dbReference type="EMBL" id="OMO73442.1"/>
    </source>
</evidence>
<dbReference type="Gene3D" id="3.30.2010.10">
    <property type="entry name" value="Metalloproteases ('zincins'), catalytic domain"/>
    <property type="match status" value="1"/>
</dbReference>
<keyword evidence="5 6" id="KW-0482">Metalloprotease</keyword>
<accession>A0A1R3HSZ0</accession>
<dbReference type="GO" id="GO:0046872">
    <property type="term" value="F:metal ion binding"/>
    <property type="evidence" value="ECO:0007669"/>
    <property type="project" value="UniProtKB-KW"/>
</dbReference>
<comment type="similarity">
    <text evidence="6">Belongs to the peptidase M48 family.</text>
</comment>
<dbReference type="Proteomes" id="UP000188268">
    <property type="component" value="Unassembled WGS sequence"/>
</dbReference>
<dbReference type="Pfam" id="PF01435">
    <property type="entry name" value="Peptidase_M48"/>
    <property type="match status" value="1"/>
</dbReference>
<keyword evidence="10" id="KW-1185">Reference proteome</keyword>
<dbReference type="GO" id="GO:0004222">
    <property type="term" value="F:metalloendopeptidase activity"/>
    <property type="evidence" value="ECO:0007669"/>
    <property type="project" value="InterPro"/>
</dbReference>
<dbReference type="PANTHER" id="PTHR22726:SF1">
    <property type="entry name" value="METALLOENDOPEPTIDASE OMA1, MITOCHONDRIAL"/>
    <property type="match status" value="1"/>
</dbReference>
<feature type="region of interest" description="Disordered" evidence="7">
    <location>
        <begin position="281"/>
        <end position="337"/>
    </location>
</feature>
<keyword evidence="1 6" id="KW-0645">Protease</keyword>
<feature type="domain" description="Peptidase M48" evidence="8">
    <location>
        <begin position="229"/>
        <end position="278"/>
    </location>
</feature>